<accession>T0JDU9</accession>
<reference evidence="1 2" key="1">
    <citation type="submission" date="2013-07" db="EMBL/GenBank/DDBJ databases">
        <title>Sulfurimonas hongkongensis AST-10 Genome Sequencing.</title>
        <authorList>
            <person name="Cai L."/>
            <person name="Zhang T."/>
        </authorList>
    </citation>
    <scope>NUCLEOTIDE SEQUENCE [LARGE SCALE GENOMIC DNA]</scope>
    <source>
        <strain evidence="1 2">AST-10</strain>
    </source>
</reference>
<evidence type="ECO:0008006" key="3">
    <source>
        <dbReference type="Google" id="ProtNLM"/>
    </source>
</evidence>
<keyword evidence="2" id="KW-1185">Reference proteome</keyword>
<protein>
    <recommendedName>
        <fullName evidence="3">AbiEi antitoxin C-terminal domain-containing protein</fullName>
    </recommendedName>
</protein>
<dbReference type="eggNOG" id="COG5340">
    <property type="taxonomic scope" value="Bacteria"/>
</dbReference>
<dbReference type="Proteomes" id="UP000015520">
    <property type="component" value="Unassembled WGS sequence"/>
</dbReference>
<proteinExistence type="predicted"/>
<gene>
    <name evidence="1" type="ORF">M947_08320</name>
</gene>
<comment type="caution">
    <text evidence="1">The sequence shown here is derived from an EMBL/GenBank/DDBJ whole genome shotgun (WGS) entry which is preliminary data.</text>
</comment>
<dbReference type="PATRIC" id="fig|1172190.3.peg.1606"/>
<evidence type="ECO:0000313" key="2">
    <source>
        <dbReference type="Proteomes" id="UP000015520"/>
    </source>
</evidence>
<evidence type="ECO:0000313" key="1">
    <source>
        <dbReference type="EMBL" id="EQB39155.1"/>
    </source>
</evidence>
<dbReference type="AlphaFoldDB" id="T0JDU9"/>
<sequence length="216" mass="24897">MNIVQLKKLIGLNVFTAEMLKPILEQEYAQPTKKINSMIKKGELIRLKRGVYALGADYRSYPLNLIAIANIIHKPSYVSYEYALSYHGLIPERVYTVTSATTYRPETYATDIGTFSYKKIPSNAYSIGIDWKYDEHDGGYMIATAEKALCDQVYADKRIADIKKDEILEYLEDDLRIELKELENLDTTLLWKISFAYSSPKLRDMTARIKKRQKDG</sequence>
<dbReference type="EMBL" id="AUPZ01000010">
    <property type="protein sequence ID" value="EQB39155.1"/>
    <property type="molecule type" value="Genomic_DNA"/>
</dbReference>
<dbReference type="STRING" id="1172190.M947_08320"/>
<name>T0JDU9_9BACT</name>
<organism evidence="1 2">
    <name type="scientific">Sulfurimonas hongkongensis</name>
    <dbReference type="NCBI Taxonomy" id="1172190"/>
    <lineage>
        <taxon>Bacteria</taxon>
        <taxon>Pseudomonadati</taxon>
        <taxon>Campylobacterota</taxon>
        <taxon>Epsilonproteobacteria</taxon>
        <taxon>Campylobacterales</taxon>
        <taxon>Sulfurimonadaceae</taxon>
        <taxon>Sulfurimonas</taxon>
    </lineage>
</organism>